<evidence type="ECO:0008006" key="5">
    <source>
        <dbReference type="Google" id="ProtNLM"/>
    </source>
</evidence>
<name>A0A2S8STE1_9BACT</name>
<proteinExistence type="predicted"/>
<evidence type="ECO:0000256" key="2">
    <source>
        <dbReference type="SAM" id="SignalP"/>
    </source>
</evidence>
<dbReference type="EMBL" id="NIGF01000007">
    <property type="protein sequence ID" value="PQV64072.1"/>
    <property type="molecule type" value="Genomic_DNA"/>
</dbReference>
<feature type="chain" id="PRO_5015424971" description="Intracellular proteinase inhibitor" evidence="2">
    <location>
        <begin position="37"/>
        <end position="244"/>
    </location>
</feature>
<evidence type="ECO:0000313" key="3">
    <source>
        <dbReference type="EMBL" id="PQV64072.1"/>
    </source>
</evidence>
<dbReference type="InParanoid" id="A0A2S8STE1"/>
<accession>A0A2S8STE1</accession>
<gene>
    <name evidence="3" type="ORF">B1R32_10797</name>
</gene>
<sequence>MEIIEINGRAVNGRLIKGRATASALFLLGAFFSALAPPGRAAAETIAGSEVAAQSTKNQEVTITAAKETAAATQSPKKRKKSSTLPVAEPVAEPMRLESLDVRASKAIYAGGEPVFLNVSLVNKSAKPVSFLMLGPNIEFKLKREGKIVGLTRKGQQDSKGDKVSFRSAAVGGRTGYTVVLNRLFDLSRPGNYVVSCTKYLKNDNRESGAGLVAGSSGEMVGPRIVSPDVKFSVADSDIETQNR</sequence>
<protein>
    <recommendedName>
        <fullName evidence="5">Intracellular proteinase inhibitor</fullName>
    </recommendedName>
</protein>
<feature type="signal peptide" evidence="2">
    <location>
        <begin position="1"/>
        <end position="36"/>
    </location>
</feature>
<organism evidence="3 4">
    <name type="scientific">Abditibacterium utsteinense</name>
    <dbReference type="NCBI Taxonomy" id="1960156"/>
    <lineage>
        <taxon>Bacteria</taxon>
        <taxon>Pseudomonadati</taxon>
        <taxon>Abditibacteriota</taxon>
        <taxon>Abditibacteriia</taxon>
        <taxon>Abditibacteriales</taxon>
        <taxon>Abditibacteriaceae</taxon>
        <taxon>Abditibacterium</taxon>
    </lineage>
</organism>
<keyword evidence="4" id="KW-1185">Reference proteome</keyword>
<reference evidence="3 4" key="1">
    <citation type="journal article" date="2018" name="Syst. Appl. Microbiol.">
        <title>Abditibacterium utsteinense sp. nov., the first cultivated member of candidate phylum FBP, isolated from ice-free Antarctic soil samples.</title>
        <authorList>
            <person name="Tahon G."/>
            <person name="Tytgat B."/>
            <person name="Lebbe L."/>
            <person name="Carlier A."/>
            <person name="Willems A."/>
        </authorList>
    </citation>
    <scope>NUCLEOTIDE SEQUENCE [LARGE SCALE GENOMIC DNA]</scope>
    <source>
        <strain evidence="3 4">LMG 29911</strain>
    </source>
</reference>
<comment type="caution">
    <text evidence="3">The sequence shown here is derived from an EMBL/GenBank/DDBJ whole genome shotgun (WGS) entry which is preliminary data.</text>
</comment>
<evidence type="ECO:0000313" key="4">
    <source>
        <dbReference type="Proteomes" id="UP000237684"/>
    </source>
</evidence>
<dbReference type="Proteomes" id="UP000237684">
    <property type="component" value="Unassembled WGS sequence"/>
</dbReference>
<evidence type="ECO:0000256" key="1">
    <source>
        <dbReference type="SAM" id="MobiDB-lite"/>
    </source>
</evidence>
<dbReference type="AlphaFoldDB" id="A0A2S8STE1"/>
<feature type="region of interest" description="Disordered" evidence="1">
    <location>
        <begin position="68"/>
        <end position="87"/>
    </location>
</feature>
<keyword evidence="2" id="KW-0732">Signal</keyword>